<evidence type="ECO:0000313" key="3">
    <source>
        <dbReference type="Proteomes" id="UP001217089"/>
    </source>
</evidence>
<dbReference type="PANTHER" id="PTHR43591">
    <property type="entry name" value="METHYLTRANSFERASE"/>
    <property type="match status" value="1"/>
</dbReference>
<dbReference type="Pfam" id="PF13649">
    <property type="entry name" value="Methyltransf_25"/>
    <property type="match status" value="2"/>
</dbReference>
<dbReference type="SUPFAM" id="SSF53335">
    <property type="entry name" value="S-adenosyl-L-methionine-dependent methyltransferases"/>
    <property type="match status" value="2"/>
</dbReference>
<sequence>MADQKAEEYLKHNAPVDASAYATNFGAHREGMTKEEVADYYSNWALKGTYEQDLGPDRYHGPEIACDAMEQTYEMEDRGRVKVLDIAAGTGFLGEKLFKKGFTKIDALDPAEGMLAVARKKNVYGRLICDFMGENRLPVENDEYDCAVIAGGMGEGHIPCVALHEMIRIVKPGGKIIIVMRQEYLEYVGDYKDALEPLMQQLEADGKWDLISRTVVPNYSFNKNGVVFKFQHNAPVDASAYATNFGAHREGMTKEEVADYYSNWALKGTYEQDVGPDRYHGPEIACDAMEQTYEMEDRGRVKVLDIAAGTGFLGEKLFKKGFTKIDALDPAEGMLAVARKKNVYGRLICDFMGENRLPVENDEYDCAVIAGGMGEGHIPCVALYEMIRIVKPGGKIIIVMRQEYLEYVGDYKDALEPLMKQLEADGKWDLISRTVVPNYSFNKNGVVFKFQ</sequence>
<keyword evidence="3" id="KW-1185">Reference proteome</keyword>
<protein>
    <recommendedName>
        <fullName evidence="1">Methyltransferase domain-containing protein</fullName>
    </recommendedName>
</protein>
<dbReference type="Proteomes" id="UP001217089">
    <property type="component" value="Unassembled WGS sequence"/>
</dbReference>
<dbReference type="PANTHER" id="PTHR43591:SF101">
    <property type="entry name" value="METHYLTRANSFERASE-LIKE PROTEIN 27"/>
    <property type="match status" value="1"/>
</dbReference>
<accession>A0ABQ9FMR3</accession>
<feature type="domain" description="Methyltransferase" evidence="1">
    <location>
        <begin position="83"/>
        <end position="174"/>
    </location>
</feature>
<dbReference type="EMBL" id="JARBDR010000246">
    <property type="protein sequence ID" value="KAJ8316980.1"/>
    <property type="molecule type" value="Genomic_DNA"/>
</dbReference>
<organism evidence="2 3">
    <name type="scientific">Tegillarca granosa</name>
    <name type="common">Malaysian cockle</name>
    <name type="synonym">Anadara granosa</name>
    <dbReference type="NCBI Taxonomy" id="220873"/>
    <lineage>
        <taxon>Eukaryota</taxon>
        <taxon>Metazoa</taxon>
        <taxon>Spiralia</taxon>
        <taxon>Lophotrochozoa</taxon>
        <taxon>Mollusca</taxon>
        <taxon>Bivalvia</taxon>
        <taxon>Autobranchia</taxon>
        <taxon>Pteriomorphia</taxon>
        <taxon>Arcoida</taxon>
        <taxon>Arcoidea</taxon>
        <taxon>Arcidae</taxon>
        <taxon>Tegillarca</taxon>
    </lineage>
</organism>
<feature type="domain" description="Methyltransferase" evidence="1">
    <location>
        <begin position="303"/>
        <end position="394"/>
    </location>
</feature>
<dbReference type="InterPro" id="IPR041698">
    <property type="entry name" value="Methyltransf_25"/>
</dbReference>
<reference evidence="2 3" key="1">
    <citation type="submission" date="2022-12" db="EMBL/GenBank/DDBJ databases">
        <title>Chromosome-level genome of Tegillarca granosa.</title>
        <authorList>
            <person name="Kim J."/>
        </authorList>
    </citation>
    <scope>NUCLEOTIDE SEQUENCE [LARGE SCALE GENOMIC DNA]</scope>
    <source>
        <strain evidence="2">Teg-2019</strain>
        <tissue evidence="2">Adductor muscle</tissue>
    </source>
</reference>
<evidence type="ECO:0000259" key="1">
    <source>
        <dbReference type="Pfam" id="PF13649"/>
    </source>
</evidence>
<name>A0ABQ9FMR3_TEGGR</name>
<dbReference type="Gene3D" id="3.40.50.150">
    <property type="entry name" value="Vaccinia Virus protein VP39"/>
    <property type="match status" value="2"/>
</dbReference>
<dbReference type="InterPro" id="IPR029063">
    <property type="entry name" value="SAM-dependent_MTases_sf"/>
</dbReference>
<comment type="caution">
    <text evidence="2">The sequence shown here is derived from an EMBL/GenBank/DDBJ whole genome shotgun (WGS) entry which is preliminary data.</text>
</comment>
<proteinExistence type="predicted"/>
<feature type="non-terminal residue" evidence="2">
    <location>
        <position position="451"/>
    </location>
</feature>
<gene>
    <name evidence="2" type="ORF">KUTeg_004884</name>
</gene>
<evidence type="ECO:0000313" key="2">
    <source>
        <dbReference type="EMBL" id="KAJ8316980.1"/>
    </source>
</evidence>
<dbReference type="CDD" id="cd02440">
    <property type="entry name" value="AdoMet_MTases"/>
    <property type="match status" value="2"/>
</dbReference>